<dbReference type="KEGG" id="meiy:MIN45_P1633"/>
<evidence type="ECO:0000313" key="2">
    <source>
        <dbReference type="EMBL" id="BCX89261.1"/>
    </source>
</evidence>
<sequence length="104" mass="12630">MKTKILLTISLLACTAALARPPAGLPPVEKRLDRLEERLQLTPEQRPKVREILREQQKKIRAIHEETRRRLKEVLTAEQWEKLQEMRRKRMARWRERMEKPRKD</sequence>
<gene>
    <name evidence="2" type="ORF">MIN45_P1633</name>
</gene>
<dbReference type="EMBL" id="AP024718">
    <property type="protein sequence ID" value="BCX89261.1"/>
    <property type="molecule type" value="Genomic_DNA"/>
</dbReference>
<accession>A0AAU9CBF9</accession>
<keyword evidence="1" id="KW-0732">Signal</keyword>
<feature type="signal peptide" evidence="1">
    <location>
        <begin position="1"/>
        <end position="19"/>
    </location>
</feature>
<dbReference type="Proteomes" id="UP001321450">
    <property type="component" value="Chromosome"/>
</dbReference>
<evidence type="ECO:0000256" key="1">
    <source>
        <dbReference type="SAM" id="SignalP"/>
    </source>
</evidence>
<dbReference type="AlphaFoldDB" id="A0AAU9CBF9"/>
<name>A0AAU9CBF9_9GAMM</name>
<dbReference type="RefSeq" id="WP_286291553.1">
    <property type="nucleotide sequence ID" value="NZ_AP024718.1"/>
</dbReference>
<protein>
    <submittedName>
        <fullName evidence="2">Periplasmic protein CpxP/Spy</fullName>
    </submittedName>
</protein>
<evidence type="ECO:0000313" key="3">
    <source>
        <dbReference type="Proteomes" id="UP001321450"/>
    </source>
</evidence>
<reference evidence="3" key="1">
    <citation type="journal article" date="2024" name="Int. J. Syst. Evol. Microbiol.">
        <title>Methylomarinovum tepidoasis sp. nov., a moderately thermophilic methanotroph of the family Methylothermaceae isolated from a deep-sea hydrothermal field.</title>
        <authorList>
            <person name="Hirayama H."/>
            <person name="Takaki Y."/>
            <person name="Abe M."/>
            <person name="Miyazaki M."/>
            <person name="Uematsu K."/>
            <person name="Matsui Y."/>
            <person name="Takai K."/>
        </authorList>
    </citation>
    <scope>NUCLEOTIDE SEQUENCE [LARGE SCALE GENOMIC DNA]</scope>
    <source>
        <strain evidence="3">IN45</strain>
    </source>
</reference>
<feature type="chain" id="PRO_5043964452" evidence="1">
    <location>
        <begin position="20"/>
        <end position="104"/>
    </location>
</feature>
<keyword evidence="3" id="KW-1185">Reference proteome</keyword>
<proteinExistence type="predicted"/>
<organism evidence="2 3">
    <name type="scientific">Methylomarinovum tepidoasis</name>
    <dbReference type="NCBI Taxonomy" id="2840183"/>
    <lineage>
        <taxon>Bacteria</taxon>
        <taxon>Pseudomonadati</taxon>
        <taxon>Pseudomonadota</taxon>
        <taxon>Gammaproteobacteria</taxon>
        <taxon>Methylococcales</taxon>
        <taxon>Methylothermaceae</taxon>
        <taxon>Methylomarinovum</taxon>
    </lineage>
</organism>